<organism evidence="2 3">
    <name type="scientific">Listeria fleischmannii FSL S10-1203</name>
    <dbReference type="NCBI Taxonomy" id="1265822"/>
    <lineage>
        <taxon>Bacteria</taxon>
        <taxon>Bacillati</taxon>
        <taxon>Bacillota</taxon>
        <taxon>Bacilli</taxon>
        <taxon>Bacillales</taxon>
        <taxon>Listeriaceae</taxon>
        <taxon>Listeria</taxon>
    </lineage>
</organism>
<evidence type="ECO:0000256" key="1">
    <source>
        <dbReference type="SAM" id="SignalP"/>
    </source>
</evidence>
<evidence type="ECO:0000313" key="3">
    <source>
        <dbReference type="Proteomes" id="UP000019241"/>
    </source>
</evidence>
<evidence type="ECO:0000313" key="2">
    <source>
        <dbReference type="EMBL" id="EUJ54407.1"/>
    </source>
</evidence>
<protein>
    <submittedName>
        <fullName evidence="2">Uncharacterized protein</fullName>
    </submittedName>
</protein>
<gene>
    <name evidence="2" type="ORF">MCOL2_10046</name>
</gene>
<dbReference type="Proteomes" id="UP000019241">
    <property type="component" value="Unassembled WGS sequence"/>
</dbReference>
<comment type="caution">
    <text evidence="2">The sequence shown here is derived from an EMBL/GenBank/DDBJ whole genome shotgun (WGS) entry which is preliminary data.</text>
</comment>
<reference evidence="2 3" key="1">
    <citation type="submission" date="2012-12" db="EMBL/GenBank/DDBJ databases">
        <title>Novel taxa of Listeriaceae from agricultural environments in the United States.</title>
        <authorList>
            <person name="den Bakker H.C."/>
            <person name="Allred A."/>
            <person name="Warchocki S."/>
            <person name="Wright E.M."/>
            <person name="Burrell A."/>
            <person name="Nightingale K.K."/>
            <person name="Kephart D."/>
            <person name="Wiedmann M."/>
        </authorList>
    </citation>
    <scope>NUCLEOTIDE SEQUENCE [LARGE SCALE GENOMIC DNA]</scope>
    <source>
        <strain evidence="2 3">FSL S10-1203</strain>
    </source>
</reference>
<feature type="chain" id="PRO_5039096564" evidence="1">
    <location>
        <begin position="17"/>
        <end position="67"/>
    </location>
</feature>
<sequence length="67" mass="7809">MIYYSLFMATSALLFAASNYIDKSNKTMFQLRNSAMTDMLTNLPNIRYFLNTFEKYFLTSSKKKTPA</sequence>
<proteinExistence type="predicted"/>
<name>W7DEN7_9LIST</name>
<dbReference type="PATRIC" id="fig|1265822.4.peg.2038"/>
<feature type="signal peptide" evidence="1">
    <location>
        <begin position="1"/>
        <end position="16"/>
    </location>
</feature>
<keyword evidence="1" id="KW-0732">Signal</keyword>
<accession>W7DEN7</accession>
<dbReference type="AlphaFoldDB" id="W7DEN7"/>
<dbReference type="EMBL" id="AODM01000036">
    <property type="protein sequence ID" value="EUJ54407.1"/>
    <property type="molecule type" value="Genomic_DNA"/>
</dbReference>